<dbReference type="InterPro" id="IPR001841">
    <property type="entry name" value="Znf_RING"/>
</dbReference>
<evidence type="ECO:0000256" key="4">
    <source>
        <dbReference type="PROSITE-ProRule" id="PRU00175"/>
    </source>
</evidence>
<feature type="region of interest" description="Disordered" evidence="5">
    <location>
        <begin position="373"/>
        <end position="403"/>
    </location>
</feature>
<keyword evidence="1" id="KW-0479">Metal-binding</keyword>
<evidence type="ECO:0000256" key="5">
    <source>
        <dbReference type="SAM" id="MobiDB-lite"/>
    </source>
</evidence>
<dbReference type="GO" id="GO:0006511">
    <property type="term" value="P:ubiquitin-dependent protein catabolic process"/>
    <property type="evidence" value="ECO:0007669"/>
    <property type="project" value="TreeGrafter"/>
</dbReference>
<dbReference type="Proteomes" id="UP001515480">
    <property type="component" value="Unassembled WGS sequence"/>
</dbReference>
<dbReference type="GO" id="GO:0008270">
    <property type="term" value="F:zinc ion binding"/>
    <property type="evidence" value="ECO:0007669"/>
    <property type="project" value="UniProtKB-KW"/>
</dbReference>
<evidence type="ECO:0000256" key="3">
    <source>
        <dbReference type="ARBA" id="ARBA00022833"/>
    </source>
</evidence>
<name>A0AB34JKL3_PRYPA</name>
<dbReference type="GO" id="GO:0061630">
    <property type="term" value="F:ubiquitin protein ligase activity"/>
    <property type="evidence" value="ECO:0007669"/>
    <property type="project" value="TreeGrafter"/>
</dbReference>
<dbReference type="InterPro" id="IPR013083">
    <property type="entry name" value="Znf_RING/FYVE/PHD"/>
</dbReference>
<accession>A0AB34JKL3</accession>
<evidence type="ECO:0000256" key="2">
    <source>
        <dbReference type="ARBA" id="ARBA00022771"/>
    </source>
</evidence>
<feature type="region of interest" description="Disordered" evidence="5">
    <location>
        <begin position="457"/>
        <end position="489"/>
    </location>
</feature>
<dbReference type="GO" id="GO:0005634">
    <property type="term" value="C:nucleus"/>
    <property type="evidence" value="ECO:0007669"/>
    <property type="project" value="TreeGrafter"/>
</dbReference>
<keyword evidence="8" id="KW-1185">Reference proteome</keyword>
<feature type="compositionally biased region" description="Low complexity" evidence="5">
    <location>
        <begin position="202"/>
        <end position="211"/>
    </location>
</feature>
<evidence type="ECO:0000259" key="6">
    <source>
        <dbReference type="PROSITE" id="PS50089"/>
    </source>
</evidence>
<keyword evidence="2 4" id="KW-0863">Zinc-finger</keyword>
<dbReference type="InterPro" id="IPR051834">
    <property type="entry name" value="RING_finger_E3_ligase"/>
</dbReference>
<comment type="caution">
    <text evidence="7">The sequence shown here is derived from an EMBL/GenBank/DDBJ whole genome shotgun (WGS) entry which is preliminary data.</text>
</comment>
<proteinExistence type="predicted"/>
<feature type="compositionally biased region" description="Polar residues" evidence="5">
    <location>
        <begin position="480"/>
        <end position="489"/>
    </location>
</feature>
<dbReference type="CDD" id="cd16454">
    <property type="entry name" value="RING-H2_PA-TM-RING"/>
    <property type="match status" value="1"/>
</dbReference>
<feature type="domain" description="RING-type" evidence="6">
    <location>
        <begin position="411"/>
        <end position="454"/>
    </location>
</feature>
<dbReference type="SMART" id="SM00184">
    <property type="entry name" value="RING"/>
    <property type="match status" value="1"/>
</dbReference>
<organism evidence="7 8">
    <name type="scientific">Prymnesium parvum</name>
    <name type="common">Toxic golden alga</name>
    <dbReference type="NCBI Taxonomy" id="97485"/>
    <lineage>
        <taxon>Eukaryota</taxon>
        <taxon>Haptista</taxon>
        <taxon>Haptophyta</taxon>
        <taxon>Prymnesiophyceae</taxon>
        <taxon>Prymnesiales</taxon>
        <taxon>Prymnesiaceae</taxon>
        <taxon>Prymnesium</taxon>
    </lineage>
</organism>
<dbReference type="PANTHER" id="PTHR45931">
    <property type="entry name" value="SI:CH211-59O9.10"/>
    <property type="match status" value="1"/>
</dbReference>
<dbReference type="AlphaFoldDB" id="A0AB34JKL3"/>
<dbReference type="EMBL" id="JBGBPQ010000007">
    <property type="protein sequence ID" value="KAL1522110.1"/>
    <property type="molecule type" value="Genomic_DNA"/>
</dbReference>
<dbReference type="Pfam" id="PF13639">
    <property type="entry name" value="zf-RING_2"/>
    <property type="match status" value="1"/>
</dbReference>
<dbReference type="PANTHER" id="PTHR45931:SF3">
    <property type="entry name" value="RING ZINC FINGER-CONTAINING PROTEIN"/>
    <property type="match status" value="1"/>
</dbReference>
<evidence type="ECO:0000313" key="8">
    <source>
        <dbReference type="Proteomes" id="UP001515480"/>
    </source>
</evidence>
<reference evidence="7 8" key="1">
    <citation type="journal article" date="2024" name="Science">
        <title>Giant polyketide synthase enzymes in the biosynthesis of giant marine polyether toxins.</title>
        <authorList>
            <person name="Fallon T.R."/>
            <person name="Shende V.V."/>
            <person name="Wierzbicki I.H."/>
            <person name="Pendleton A.L."/>
            <person name="Watervoot N.F."/>
            <person name="Auber R.P."/>
            <person name="Gonzalez D.J."/>
            <person name="Wisecaver J.H."/>
            <person name="Moore B.S."/>
        </authorList>
    </citation>
    <scope>NUCLEOTIDE SEQUENCE [LARGE SCALE GENOMIC DNA]</scope>
    <source>
        <strain evidence="7 8">12B1</strain>
    </source>
</reference>
<gene>
    <name evidence="7" type="ORF">AB1Y20_021752</name>
</gene>
<evidence type="ECO:0000313" key="7">
    <source>
        <dbReference type="EMBL" id="KAL1522110.1"/>
    </source>
</evidence>
<dbReference type="PROSITE" id="PS50089">
    <property type="entry name" value="ZF_RING_2"/>
    <property type="match status" value="1"/>
</dbReference>
<feature type="region of interest" description="Disordered" evidence="5">
    <location>
        <begin position="198"/>
        <end position="243"/>
    </location>
</feature>
<sequence length="489" mass="54336">MFRWFTRFCDLLAIALLQEDNRAGEVKLFSARAAIVPSSLSIVLRTREKEKTGFNEGVRPTWAVACDEVCVCSESSVMAGSNLRPDKLSIYSHTYNACSACSLVASCQGKALSPLSSLHAACATLLGGRERGEDILSRASTREIIPRLYANPYATLTEKPSAFGLPLRGDPFIHRLLPLMKRLPQQIGPEDEPCEVIDLCDSSPTHPLPTSHPKRRRLASLPKPPVIDLSDEERESDRNADAQLAQRLQDEERERADEELARSLHAHEFQRSVLMMGGGMPPVPRGYPFGARRLFSGLQPSNAFRPELLLFDNTDVAWRSGAAMLPPPPPLVHSWHRRMPLGGLRAGSRLAHLSMMDRDFGEADYEMLLSLDDDNDDSREKKSKMRENSKLVDQLPSHRASRTEAREERACAICLENIRVQQTVTTLPCKHEYHRNCISKWLKSIEAASCPQCKAPALEPPPSSTASTATVNDPDAGAAATTTEQWWHT</sequence>
<dbReference type="Gene3D" id="3.30.40.10">
    <property type="entry name" value="Zinc/RING finger domain, C3HC4 (zinc finger)"/>
    <property type="match status" value="1"/>
</dbReference>
<evidence type="ECO:0000256" key="1">
    <source>
        <dbReference type="ARBA" id="ARBA00022723"/>
    </source>
</evidence>
<keyword evidence="3" id="KW-0862">Zinc</keyword>
<dbReference type="SUPFAM" id="SSF57850">
    <property type="entry name" value="RING/U-box"/>
    <property type="match status" value="1"/>
</dbReference>
<protein>
    <recommendedName>
        <fullName evidence="6">RING-type domain-containing protein</fullName>
    </recommendedName>
</protein>